<accession>A0A976R7G1</accession>
<reference evidence="1" key="1">
    <citation type="submission" date="2022-02" db="EMBL/GenBank/DDBJ databases">
        <title>Towards deciphering the DNA virus diversity associated with rodent species in the families Cricetidae and Heteromyidae.</title>
        <authorList>
            <person name="Lund M."/>
            <person name="Larsen B.B."/>
            <person name="Gryseels S."/>
            <person name="Kraberger S."/>
            <person name="Rowsey D.M."/>
            <person name="Steger L."/>
            <person name="Yule K.M."/>
            <person name="Upham N.S."/>
            <person name="Worobey M."/>
            <person name="Van Doorslaer K."/>
            <person name="Varsani A."/>
        </authorList>
    </citation>
    <scope>NUCLEOTIDE SEQUENCE</scope>
    <source>
        <strain evidence="1">UA08Rod_4769</strain>
    </source>
</reference>
<organism evidence="1">
    <name type="scientific">Sigmofec virus UA08Rod_4769</name>
    <dbReference type="NCBI Taxonomy" id="2929408"/>
    <lineage>
        <taxon>Viruses</taxon>
        <taxon>Monodnaviria</taxon>
        <taxon>Sangervirae</taxon>
        <taxon>Phixviricota</taxon>
        <taxon>Malgrandaviricetes</taxon>
        <taxon>Petitvirales</taxon>
        <taxon>Microviridae</taxon>
    </lineage>
</organism>
<dbReference type="InterPro" id="IPR014131">
    <property type="entry name" value="Chlamydia_phage_Vp3"/>
</dbReference>
<proteinExistence type="predicted"/>
<evidence type="ECO:0000313" key="1">
    <source>
        <dbReference type="EMBL" id="UPW41247.1"/>
    </source>
</evidence>
<dbReference type="Pfam" id="PF09675">
    <property type="entry name" value="Chlamy_scaf"/>
    <property type="match status" value="1"/>
</dbReference>
<dbReference type="EMBL" id="OM869563">
    <property type="protein sequence ID" value="UPW41247.1"/>
    <property type="molecule type" value="Genomic_DNA"/>
</dbReference>
<name>A0A976R7G1_9VIRU</name>
<protein>
    <submittedName>
        <fullName evidence="1">Internal scaffolding protein</fullName>
    </submittedName>
</protein>
<sequence length="163" mass="18191">MTNKPTFITQYNRPSSTIFSSCVEFKEPSKVKTSLSYATDINTIYENYCKTGKLPLNGQQPVYDENFVKFDSLIEAQRIIGEASEYFNSMPTEVRQQYGNSLETFVRAIESKDDFLFDKGVLIKPEPVQNDPVVPSVVPDIPSVQPTVPVVTETVPVPSAITA</sequence>